<name>A0A914WTR0_9BILA</name>
<dbReference type="AlphaFoldDB" id="A0A914WTR0"/>
<accession>A0A914WTR0</accession>
<dbReference type="WBParaSite" id="PSAMB.scaffold535size47802.g6956.t1">
    <property type="protein sequence ID" value="PSAMB.scaffold535size47802.g6956.t1"/>
    <property type="gene ID" value="PSAMB.scaffold535size47802.g6956"/>
</dbReference>
<reference evidence="3" key="1">
    <citation type="submission" date="2022-11" db="UniProtKB">
        <authorList>
            <consortium name="WormBaseParasite"/>
        </authorList>
    </citation>
    <scope>IDENTIFICATION</scope>
</reference>
<evidence type="ECO:0000313" key="3">
    <source>
        <dbReference type="WBParaSite" id="PSAMB.scaffold535size47802.g6956.t1"/>
    </source>
</evidence>
<organism evidence="2 3">
    <name type="scientific">Plectus sambesii</name>
    <dbReference type="NCBI Taxonomy" id="2011161"/>
    <lineage>
        <taxon>Eukaryota</taxon>
        <taxon>Metazoa</taxon>
        <taxon>Ecdysozoa</taxon>
        <taxon>Nematoda</taxon>
        <taxon>Chromadorea</taxon>
        <taxon>Plectida</taxon>
        <taxon>Plectina</taxon>
        <taxon>Plectoidea</taxon>
        <taxon>Plectidae</taxon>
        <taxon>Plectus</taxon>
    </lineage>
</organism>
<evidence type="ECO:0000256" key="1">
    <source>
        <dbReference type="SAM" id="MobiDB-lite"/>
    </source>
</evidence>
<feature type="region of interest" description="Disordered" evidence="1">
    <location>
        <begin position="29"/>
        <end position="70"/>
    </location>
</feature>
<dbReference type="Proteomes" id="UP000887566">
    <property type="component" value="Unplaced"/>
</dbReference>
<evidence type="ECO:0000313" key="2">
    <source>
        <dbReference type="Proteomes" id="UP000887566"/>
    </source>
</evidence>
<keyword evidence="2" id="KW-1185">Reference proteome</keyword>
<sequence length="129" mass="14449">MTVLSDLKEYVATEWSQLFDSCNWIHPGRRSRRKAAADGKENALSKGSTKTGSLSQSSTRPGKSPSSDFSVCESIDDELLRRLSTIPPGMEPNEWMATHGKQQQCHFSITPPPPIRFVPLHRVPRVPLY</sequence>
<feature type="compositionally biased region" description="Polar residues" evidence="1">
    <location>
        <begin position="45"/>
        <end position="69"/>
    </location>
</feature>
<proteinExistence type="predicted"/>
<protein>
    <submittedName>
        <fullName evidence="3">Uncharacterized protein</fullName>
    </submittedName>
</protein>